<reference evidence="1" key="1">
    <citation type="submission" date="2014-11" db="EMBL/GenBank/DDBJ databases">
        <authorList>
            <person name="Amaro Gonzalez C."/>
        </authorList>
    </citation>
    <scope>NUCLEOTIDE SEQUENCE</scope>
</reference>
<sequence length="49" mass="5918">MLRLLYLHRQFFHSFYSNNLTHCISHAFLWHHAICCPGNRINTNCFLLL</sequence>
<dbReference type="AlphaFoldDB" id="A0A0E9VVJ6"/>
<dbReference type="EMBL" id="GBXM01036095">
    <property type="protein sequence ID" value="JAH72482.1"/>
    <property type="molecule type" value="Transcribed_RNA"/>
</dbReference>
<accession>A0A0E9VVJ6</accession>
<reference evidence="1" key="2">
    <citation type="journal article" date="2015" name="Fish Shellfish Immunol.">
        <title>Early steps in the European eel (Anguilla anguilla)-Vibrio vulnificus interaction in the gills: Role of the RtxA13 toxin.</title>
        <authorList>
            <person name="Callol A."/>
            <person name="Pajuelo D."/>
            <person name="Ebbesson L."/>
            <person name="Teles M."/>
            <person name="MacKenzie S."/>
            <person name="Amaro C."/>
        </authorList>
    </citation>
    <scope>NUCLEOTIDE SEQUENCE</scope>
</reference>
<evidence type="ECO:0000313" key="1">
    <source>
        <dbReference type="EMBL" id="JAH81253.1"/>
    </source>
</evidence>
<dbReference type="EMBL" id="GBXM01027324">
    <property type="protein sequence ID" value="JAH81253.1"/>
    <property type="molecule type" value="Transcribed_RNA"/>
</dbReference>
<name>A0A0E9VVJ6_ANGAN</name>
<protein>
    <submittedName>
        <fullName evidence="1">Uncharacterized protein</fullName>
    </submittedName>
</protein>
<organism evidence="1">
    <name type="scientific">Anguilla anguilla</name>
    <name type="common">European freshwater eel</name>
    <name type="synonym">Muraena anguilla</name>
    <dbReference type="NCBI Taxonomy" id="7936"/>
    <lineage>
        <taxon>Eukaryota</taxon>
        <taxon>Metazoa</taxon>
        <taxon>Chordata</taxon>
        <taxon>Craniata</taxon>
        <taxon>Vertebrata</taxon>
        <taxon>Euteleostomi</taxon>
        <taxon>Actinopterygii</taxon>
        <taxon>Neopterygii</taxon>
        <taxon>Teleostei</taxon>
        <taxon>Anguilliformes</taxon>
        <taxon>Anguillidae</taxon>
        <taxon>Anguilla</taxon>
    </lineage>
</organism>
<proteinExistence type="predicted"/>